<gene>
    <name evidence="1" type="ORF">C7459_104140</name>
</gene>
<keyword evidence="2" id="KW-1185">Reference proteome</keyword>
<dbReference type="AlphaFoldDB" id="A0A316DB33"/>
<dbReference type="Proteomes" id="UP000245634">
    <property type="component" value="Unassembled WGS sequence"/>
</dbReference>
<organism evidence="1 2">
    <name type="scientific">Tumebacillus permanentifrigoris</name>
    <dbReference type="NCBI Taxonomy" id="378543"/>
    <lineage>
        <taxon>Bacteria</taxon>
        <taxon>Bacillati</taxon>
        <taxon>Bacillota</taxon>
        <taxon>Bacilli</taxon>
        <taxon>Bacillales</taxon>
        <taxon>Alicyclobacillaceae</taxon>
        <taxon>Tumebacillus</taxon>
    </lineage>
</organism>
<sequence>MLDKFERFVAEPEIVEMKEKMLVIEANIKEAAEELTWGAFLEWELLWAGR</sequence>
<proteinExistence type="predicted"/>
<comment type="caution">
    <text evidence="1">The sequence shown here is derived from an EMBL/GenBank/DDBJ whole genome shotgun (WGS) entry which is preliminary data.</text>
</comment>
<accession>A0A316DB33</accession>
<dbReference type="RefSeq" id="WP_170119299.1">
    <property type="nucleotide sequence ID" value="NZ_QGGL01000004.1"/>
</dbReference>
<evidence type="ECO:0000313" key="1">
    <source>
        <dbReference type="EMBL" id="PWK14938.1"/>
    </source>
</evidence>
<protein>
    <submittedName>
        <fullName evidence="1">Uncharacterized protein</fullName>
    </submittedName>
</protein>
<evidence type="ECO:0000313" key="2">
    <source>
        <dbReference type="Proteomes" id="UP000245634"/>
    </source>
</evidence>
<dbReference type="EMBL" id="QGGL01000004">
    <property type="protein sequence ID" value="PWK14938.1"/>
    <property type="molecule type" value="Genomic_DNA"/>
</dbReference>
<name>A0A316DB33_9BACL</name>
<reference evidence="1 2" key="1">
    <citation type="submission" date="2018-05" db="EMBL/GenBank/DDBJ databases">
        <title>Genomic Encyclopedia of Type Strains, Phase IV (KMG-IV): sequencing the most valuable type-strain genomes for metagenomic binning, comparative biology and taxonomic classification.</title>
        <authorList>
            <person name="Goeker M."/>
        </authorList>
    </citation>
    <scope>NUCLEOTIDE SEQUENCE [LARGE SCALE GENOMIC DNA]</scope>
    <source>
        <strain evidence="1 2">DSM 18773</strain>
    </source>
</reference>